<dbReference type="InterPro" id="IPR036188">
    <property type="entry name" value="FAD/NAD-bd_sf"/>
</dbReference>
<sequence length="709" mass="77203">MAMSGESTSSAPQVLIVGAGPTGLVLALVLRQNGVRVRIIEKDLAARVGQRGAGIMPRSLELFHLLGVGNEIEKQGIFSPRVRIYDMPEGIHPIQTFDMQPWNEPTPTCPYLNIQLLGQARLETILRAALADHGCIIEQSTELKTFEQAPGHVTAHLEKKAVDGTITKETTNFDYLIGTDGARGIVRKLLGLSFLGETRLVEHLVVGDVTIDGLNDEHWHMWGDASTTLVSLRPTEDPHSFNFMIAGAHVNHTSLAHDRDAVINFIYDHTGRMQEEGMNIREVTWLSHYKPNIRMVDTFGKDRVVIAGDSAHVHSPTGGQGMNTGIQDAFNLGWKLALVVKGHAPPSLLDSYTEERLPVIADMLDQTTVLLKKAFKGRNPDEEEQHWAEVVNVEQEQDSTAAEEQAQELDNVAANGKSVNLVAPGTTQTLPPPSLDAEYVDEDEEDDAERDDETSNGSDTEEPPDSDSDESDEDWDKTKTRRRLVHERADEPSARPGSLLQLGVNYRWSFIVLDEQATDAPMTPLSPSPTRMRAPTMQRHDSYGRKTDVRIRAGDRAPDAPALAGVRQGIEGDAPKALALRLFEVFGTSYHTIIVFARAGVDGHNLMRATSAFGTLSSLPKGAVRTAVVLPVGAPNPLPRVPGADYVLEDTLGYARSAYSLAGGCGIVVVRPDGVIGAVVRGAPGLRQYFEGVFGVDVAPTAEPRNVAR</sequence>
<evidence type="ECO:0000256" key="1">
    <source>
        <dbReference type="ARBA" id="ARBA00001974"/>
    </source>
</evidence>
<comment type="caution">
    <text evidence="7">The sequence shown here is derived from an EMBL/GenBank/DDBJ whole genome shotgun (WGS) entry which is preliminary data.</text>
</comment>
<evidence type="ECO:0000256" key="3">
    <source>
        <dbReference type="ARBA" id="ARBA00022827"/>
    </source>
</evidence>
<evidence type="ECO:0000256" key="2">
    <source>
        <dbReference type="ARBA" id="ARBA00022630"/>
    </source>
</evidence>
<keyword evidence="8" id="KW-1185">Reference proteome</keyword>
<name>A0ABR3JDA1_9AGAR</name>
<evidence type="ECO:0000256" key="5">
    <source>
        <dbReference type="SAM" id="MobiDB-lite"/>
    </source>
</evidence>
<protein>
    <recommendedName>
        <fullName evidence="6">FAD-binding domain-containing protein</fullName>
    </recommendedName>
</protein>
<feature type="region of interest" description="Disordered" evidence="5">
    <location>
        <begin position="422"/>
        <end position="497"/>
    </location>
</feature>
<evidence type="ECO:0000259" key="6">
    <source>
        <dbReference type="Pfam" id="PF01494"/>
    </source>
</evidence>
<keyword evidence="4" id="KW-0560">Oxidoreductase</keyword>
<proteinExistence type="predicted"/>
<dbReference type="SUPFAM" id="SSF51905">
    <property type="entry name" value="FAD/NAD(P)-binding domain"/>
    <property type="match status" value="1"/>
</dbReference>
<dbReference type="Pfam" id="PF01494">
    <property type="entry name" value="FAD_binding_3"/>
    <property type="match status" value="1"/>
</dbReference>
<keyword evidence="2" id="KW-0285">Flavoprotein</keyword>
<dbReference type="Proteomes" id="UP001556367">
    <property type="component" value="Unassembled WGS sequence"/>
</dbReference>
<comment type="cofactor">
    <cofactor evidence="1">
        <name>FAD</name>
        <dbReference type="ChEBI" id="CHEBI:57692"/>
    </cofactor>
</comment>
<feature type="compositionally biased region" description="Acidic residues" evidence="5">
    <location>
        <begin position="438"/>
        <end position="475"/>
    </location>
</feature>
<dbReference type="PANTHER" id="PTHR43004">
    <property type="entry name" value="TRK SYSTEM POTASSIUM UPTAKE PROTEIN"/>
    <property type="match status" value="1"/>
</dbReference>
<accession>A0ABR3JDA1</accession>
<keyword evidence="3" id="KW-0274">FAD</keyword>
<dbReference type="EMBL" id="JASNQZ010000008">
    <property type="protein sequence ID" value="KAL0953688.1"/>
    <property type="molecule type" value="Genomic_DNA"/>
</dbReference>
<dbReference type="InterPro" id="IPR002938">
    <property type="entry name" value="FAD-bd"/>
</dbReference>
<dbReference type="PRINTS" id="PR00420">
    <property type="entry name" value="RNGMNOXGNASE"/>
</dbReference>
<dbReference type="PANTHER" id="PTHR43004:SF19">
    <property type="entry name" value="BINDING MONOOXYGENASE, PUTATIVE (JCVI)-RELATED"/>
    <property type="match status" value="1"/>
</dbReference>
<feature type="region of interest" description="Disordered" evidence="5">
    <location>
        <begin position="520"/>
        <end position="545"/>
    </location>
</feature>
<dbReference type="Gene3D" id="3.40.30.120">
    <property type="match status" value="1"/>
</dbReference>
<dbReference type="Gene3D" id="3.50.50.60">
    <property type="entry name" value="FAD/NAD(P)-binding domain"/>
    <property type="match status" value="1"/>
</dbReference>
<dbReference type="Gene3D" id="3.30.70.2450">
    <property type="match status" value="1"/>
</dbReference>
<evidence type="ECO:0000313" key="7">
    <source>
        <dbReference type="EMBL" id="KAL0953688.1"/>
    </source>
</evidence>
<organism evidence="7 8">
    <name type="scientific">Hohenbuehelia grisea</name>
    <dbReference type="NCBI Taxonomy" id="104357"/>
    <lineage>
        <taxon>Eukaryota</taxon>
        <taxon>Fungi</taxon>
        <taxon>Dikarya</taxon>
        <taxon>Basidiomycota</taxon>
        <taxon>Agaricomycotina</taxon>
        <taxon>Agaricomycetes</taxon>
        <taxon>Agaricomycetidae</taxon>
        <taxon>Agaricales</taxon>
        <taxon>Pleurotineae</taxon>
        <taxon>Pleurotaceae</taxon>
        <taxon>Hohenbuehelia</taxon>
    </lineage>
</organism>
<feature type="domain" description="FAD-binding" evidence="6">
    <location>
        <begin position="13"/>
        <end position="367"/>
    </location>
</feature>
<gene>
    <name evidence="7" type="ORF">HGRIS_004884</name>
</gene>
<evidence type="ECO:0000256" key="4">
    <source>
        <dbReference type="ARBA" id="ARBA00023002"/>
    </source>
</evidence>
<dbReference type="InterPro" id="IPR050641">
    <property type="entry name" value="RIFMO-like"/>
</dbReference>
<reference evidence="8" key="1">
    <citation type="submission" date="2024-06" db="EMBL/GenBank/DDBJ databases">
        <title>Multi-omics analyses provide insights into the biosynthesis of the anticancer antibiotic pleurotin in Hohenbuehelia grisea.</title>
        <authorList>
            <person name="Weaver J.A."/>
            <person name="Alberti F."/>
        </authorList>
    </citation>
    <scope>NUCLEOTIDE SEQUENCE [LARGE SCALE GENOMIC DNA]</scope>
    <source>
        <strain evidence="8">T-177</strain>
    </source>
</reference>
<evidence type="ECO:0000313" key="8">
    <source>
        <dbReference type="Proteomes" id="UP001556367"/>
    </source>
</evidence>